<name>A0A9X2HYE4_9SPHN</name>
<dbReference type="PROSITE" id="PS00617">
    <property type="entry name" value="RECF_1"/>
    <property type="match status" value="1"/>
</dbReference>
<evidence type="ECO:0000256" key="3">
    <source>
        <dbReference type="ARBA" id="ARBA00020170"/>
    </source>
</evidence>
<dbReference type="PROSITE" id="PS00618">
    <property type="entry name" value="RECF_2"/>
    <property type="match status" value="1"/>
</dbReference>
<evidence type="ECO:0000256" key="9">
    <source>
        <dbReference type="HAMAP-Rule" id="MF_00365"/>
    </source>
</evidence>
<keyword evidence="6 9" id="KW-0547">Nucleotide-binding</keyword>
<feature type="binding site" evidence="9">
    <location>
        <begin position="29"/>
        <end position="36"/>
    </location>
    <ligand>
        <name>ATP</name>
        <dbReference type="ChEBI" id="CHEBI:30616"/>
    </ligand>
</feature>
<dbReference type="Proteomes" id="UP001139486">
    <property type="component" value="Unassembled WGS sequence"/>
</dbReference>
<comment type="similarity">
    <text evidence="2 9 10">Belongs to the RecF family.</text>
</comment>
<dbReference type="GO" id="GO:0005737">
    <property type="term" value="C:cytoplasm"/>
    <property type="evidence" value="ECO:0007669"/>
    <property type="project" value="UniProtKB-SubCell"/>
</dbReference>
<evidence type="ECO:0000313" key="12">
    <source>
        <dbReference type="EMBL" id="MCP3735813.1"/>
    </source>
</evidence>
<keyword evidence="13" id="KW-1185">Reference proteome</keyword>
<dbReference type="HAMAP" id="MF_00365">
    <property type="entry name" value="RecF"/>
    <property type="match status" value="1"/>
</dbReference>
<keyword evidence="8 9" id="KW-0238">DNA-binding</keyword>
<dbReference type="Gene3D" id="1.20.1050.90">
    <property type="entry name" value="RecF/RecN/SMC, N-terminal domain"/>
    <property type="match status" value="1"/>
</dbReference>
<sequence>MLSRLVLTDFRNHAGLVLTPGPGFVVLTGENGAGKTNVLEAVSLLAPGRGLRRVALAEMQRQGGPGGFGIAATLAAEGGDVEIATGTIAPAPERRQLRIQGAAATANTLAEWLTVLWLTPAMDRLFVEPAGERRRFLDRLTLALSPAHAHHAARYEAAMRARNRLLAADEPADPEWLTALEAQIAHHGGTIDAARADTVAALGERLADQPDGPFARAALALEGWRGDAGRLAAELRTGRARDAAAGRALAGPHRADLAVTHLGKGQAAALASTGEQKALLLGIVLAHAELVAGRTGHAPILLLDEIAAHLDPVRRAALFDRLGHHGQVWMTGTEPALFAGIDAAATRIALG</sequence>
<dbReference type="GO" id="GO:0000731">
    <property type="term" value="P:DNA synthesis involved in DNA repair"/>
    <property type="evidence" value="ECO:0007669"/>
    <property type="project" value="TreeGrafter"/>
</dbReference>
<dbReference type="NCBIfam" id="TIGR00611">
    <property type="entry name" value="recf"/>
    <property type="match status" value="1"/>
</dbReference>
<keyword evidence="9 10" id="KW-0742">SOS response</keyword>
<dbReference type="InterPro" id="IPR042174">
    <property type="entry name" value="RecF_2"/>
</dbReference>
<dbReference type="InterPro" id="IPR003395">
    <property type="entry name" value="RecF/RecN/SMC_N"/>
</dbReference>
<keyword evidence="4 9" id="KW-0963">Cytoplasm</keyword>
<protein>
    <recommendedName>
        <fullName evidence="3 9">DNA replication and repair protein RecF</fullName>
    </recommendedName>
</protein>
<dbReference type="RefSeq" id="WP_254289813.1">
    <property type="nucleotide sequence ID" value="NZ_JAMLDY010000016.1"/>
</dbReference>
<dbReference type="InterPro" id="IPR001238">
    <property type="entry name" value="DNA-binding_RecF"/>
</dbReference>
<dbReference type="Gene3D" id="3.40.50.300">
    <property type="entry name" value="P-loop containing nucleotide triphosphate hydrolases"/>
    <property type="match status" value="1"/>
</dbReference>
<proteinExistence type="inferred from homology"/>
<dbReference type="GO" id="GO:0005524">
    <property type="term" value="F:ATP binding"/>
    <property type="evidence" value="ECO:0007669"/>
    <property type="project" value="UniProtKB-UniRule"/>
</dbReference>
<dbReference type="GO" id="GO:0006260">
    <property type="term" value="P:DNA replication"/>
    <property type="evidence" value="ECO:0007669"/>
    <property type="project" value="UniProtKB-UniRule"/>
</dbReference>
<dbReference type="AlphaFoldDB" id="A0A9X2HYE4"/>
<comment type="caution">
    <text evidence="12">The sequence shown here is derived from an EMBL/GenBank/DDBJ whole genome shotgun (WGS) entry which is preliminary data.</text>
</comment>
<evidence type="ECO:0000256" key="5">
    <source>
        <dbReference type="ARBA" id="ARBA00022705"/>
    </source>
</evidence>
<dbReference type="GO" id="GO:0006302">
    <property type="term" value="P:double-strand break repair"/>
    <property type="evidence" value="ECO:0007669"/>
    <property type="project" value="TreeGrafter"/>
</dbReference>
<evidence type="ECO:0000256" key="1">
    <source>
        <dbReference type="ARBA" id="ARBA00004496"/>
    </source>
</evidence>
<keyword evidence="9 10" id="KW-0227">DNA damage</keyword>
<dbReference type="PANTHER" id="PTHR32182">
    <property type="entry name" value="DNA REPLICATION AND REPAIR PROTEIN RECF"/>
    <property type="match status" value="1"/>
</dbReference>
<keyword evidence="5 9" id="KW-0235">DNA replication</keyword>
<keyword evidence="7 9" id="KW-0067">ATP-binding</keyword>
<evidence type="ECO:0000256" key="8">
    <source>
        <dbReference type="ARBA" id="ARBA00023125"/>
    </source>
</evidence>
<organism evidence="12 13">
    <name type="scientific">Sphingomonas liriopis</name>
    <dbReference type="NCBI Taxonomy" id="2949094"/>
    <lineage>
        <taxon>Bacteria</taxon>
        <taxon>Pseudomonadati</taxon>
        <taxon>Pseudomonadota</taxon>
        <taxon>Alphaproteobacteria</taxon>
        <taxon>Sphingomonadales</taxon>
        <taxon>Sphingomonadaceae</taxon>
        <taxon>Sphingomonas</taxon>
    </lineage>
</organism>
<evidence type="ECO:0000256" key="10">
    <source>
        <dbReference type="RuleBase" id="RU000578"/>
    </source>
</evidence>
<gene>
    <name evidence="9 12" type="primary">recF</name>
    <name evidence="12" type="ORF">M9979_13105</name>
</gene>
<dbReference type="PANTHER" id="PTHR32182:SF0">
    <property type="entry name" value="DNA REPLICATION AND REPAIR PROTEIN RECF"/>
    <property type="match status" value="1"/>
</dbReference>
<comment type="subcellular location">
    <subcellularLocation>
        <location evidence="1 9 10">Cytoplasm</location>
    </subcellularLocation>
</comment>
<evidence type="ECO:0000256" key="2">
    <source>
        <dbReference type="ARBA" id="ARBA00008016"/>
    </source>
</evidence>
<dbReference type="Pfam" id="PF02463">
    <property type="entry name" value="SMC_N"/>
    <property type="match status" value="1"/>
</dbReference>
<evidence type="ECO:0000313" key="13">
    <source>
        <dbReference type="Proteomes" id="UP001139486"/>
    </source>
</evidence>
<reference evidence="12" key="1">
    <citation type="submission" date="2022-05" db="EMBL/GenBank/DDBJ databases">
        <title>Sphingomonas sp. strain RP10 Genome sequencing and assembly.</title>
        <authorList>
            <person name="Kim I."/>
        </authorList>
    </citation>
    <scope>NUCLEOTIDE SEQUENCE</scope>
    <source>
        <strain evidence="12">RP10</strain>
    </source>
</reference>
<keyword evidence="9 10" id="KW-0234">DNA repair</keyword>
<dbReference type="GO" id="GO:0003697">
    <property type="term" value="F:single-stranded DNA binding"/>
    <property type="evidence" value="ECO:0007669"/>
    <property type="project" value="UniProtKB-UniRule"/>
</dbReference>
<evidence type="ECO:0000256" key="6">
    <source>
        <dbReference type="ARBA" id="ARBA00022741"/>
    </source>
</evidence>
<dbReference type="InterPro" id="IPR027417">
    <property type="entry name" value="P-loop_NTPase"/>
</dbReference>
<evidence type="ECO:0000259" key="11">
    <source>
        <dbReference type="Pfam" id="PF02463"/>
    </source>
</evidence>
<accession>A0A9X2HYE4</accession>
<evidence type="ECO:0000256" key="7">
    <source>
        <dbReference type="ARBA" id="ARBA00022840"/>
    </source>
</evidence>
<dbReference type="EMBL" id="JAMLDY010000016">
    <property type="protein sequence ID" value="MCP3735813.1"/>
    <property type="molecule type" value="Genomic_DNA"/>
</dbReference>
<dbReference type="GO" id="GO:0009432">
    <property type="term" value="P:SOS response"/>
    <property type="evidence" value="ECO:0007669"/>
    <property type="project" value="UniProtKB-UniRule"/>
</dbReference>
<feature type="domain" description="RecF/RecN/SMC N-terminal" evidence="11">
    <location>
        <begin position="1"/>
        <end position="328"/>
    </location>
</feature>
<dbReference type="SUPFAM" id="SSF52540">
    <property type="entry name" value="P-loop containing nucleoside triphosphate hydrolases"/>
    <property type="match status" value="1"/>
</dbReference>
<dbReference type="InterPro" id="IPR018078">
    <property type="entry name" value="DNA-binding_RecF_CS"/>
</dbReference>
<evidence type="ECO:0000256" key="4">
    <source>
        <dbReference type="ARBA" id="ARBA00022490"/>
    </source>
</evidence>
<comment type="function">
    <text evidence="9 10">The RecF protein is involved in DNA metabolism; it is required for DNA replication and normal SOS inducibility. RecF binds preferentially to single-stranded, linear DNA. It also seems to bind ATP.</text>
</comment>